<dbReference type="OrthoDB" id="39969at2"/>
<dbReference type="GO" id="GO:0005829">
    <property type="term" value="C:cytosol"/>
    <property type="evidence" value="ECO:0007669"/>
    <property type="project" value="TreeGrafter"/>
</dbReference>
<dbReference type="RefSeq" id="WP_055040244.1">
    <property type="nucleotide sequence ID" value="NZ_CVRS01000099.1"/>
</dbReference>
<dbReference type="SUPFAM" id="SSF111283">
    <property type="entry name" value="Putative modulator of DNA gyrase, PmbA/TldD"/>
    <property type="match status" value="1"/>
</dbReference>
<reference evidence="3" key="1">
    <citation type="submission" date="2015-05" db="EMBL/GenBank/DDBJ databases">
        <authorList>
            <consortium name="Pathogen Informatics"/>
        </authorList>
    </citation>
    <scope>NUCLEOTIDE SEQUENCE [LARGE SCALE GENOMIC DNA]</scope>
    <source>
        <strain evidence="3">L1-83</strain>
    </source>
</reference>
<evidence type="ECO:0000313" key="3">
    <source>
        <dbReference type="Proteomes" id="UP000049828"/>
    </source>
</evidence>
<dbReference type="GO" id="GO:0006508">
    <property type="term" value="P:proteolysis"/>
    <property type="evidence" value="ECO:0007669"/>
    <property type="project" value="InterPro"/>
</dbReference>
<dbReference type="InterPro" id="IPR035068">
    <property type="entry name" value="TldD/PmbA_N"/>
</dbReference>
<dbReference type="InterPro" id="IPR036059">
    <property type="entry name" value="TldD/PmbA_sf"/>
</dbReference>
<evidence type="ECO:0000259" key="1">
    <source>
        <dbReference type="Pfam" id="PF19289"/>
    </source>
</evidence>
<dbReference type="AlphaFoldDB" id="A0A0M6WWI0"/>
<accession>A0A0M6WWI0</accession>
<dbReference type="STRING" id="360807.ERS852392_02880"/>
<proteinExistence type="predicted"/>
<protein>
    <recommendedName>
        <fullName evidence="1">Metalloprotease TldD/E C-terminal domain-containing protein</fullName>
    </recommendedName>
</protein>
<gene>
    <name evidence="2" type="ORF">RIL183_30811</name>
</gene>
<feature type="domain" description="Metalloprotease TldD/E C-terminal" evidence="1">
    <location>
        <begin position="225"/>
        <end position="404"/>
    </location>
</feature>
<sequence length="424" mass="47472">MREKILQAIRKFQIETYLVTEKTVEGAELYFIKKELDMRRMKQDAVSAVTIYRDFETDGKKMRGSANINIFPEMAQEEVDEAVKGAYYAASFVKNPFFELPKGKKEDKVQVKSSLCGKSLEEIGDAFVKALYCVDVQEDAFINTAEFFMEKTTTAIYNSEGIDVSYEKSSVNGEFVVQCITPQDVEQYQEFAYDDLDTEALTAQAKEALERVCDRARATEAPEKGNYKLLLSGKNVRTLIDFYIDRSSSGMVYPGYSGYQAGMDVQGEKVQGEKLNITLHASNPYSSEGIPMKDLTLLKEGELKAIHGNARFAYYLGVEPTGIYSAVKLNNGTKAFEEMKKEPYLYVVSFSDFSMDSLSGYFGGEIRLAYLFDGEKVTPVTGGSVSGNLLELQKDMAFSTERYKDKDYDGPFAVEFHGVAVAGK</sequence>
<name>A0A0M6WWI0_9FIRM</name>
<dbReference type="PANTHER" id="PTHR43421:SF1">
    <property type="entry name" value="METALLOPROTEASE PMBA"/>
    <property type="match status" value="1"/>
</dbReference>
<dbReference type="GO" id="GO:0008237">
    <property type="term" value="F:metallopeptidase activity"/>
    <property type="evidence" value="ECO:0007669"/>
    <property type="project" value="InterPro"/>
</dbReference>
<dbReference type="EMBL" id="CVRS01000099">
    <property type="protein sequence ID" value="CRL42112.1"/>
    <property type="molecule type" value="Genomic_DNA"/>
</dbReference>
<keyword evidence="3" id="KW-1185">Reference proteome</keyword>
<organism evidence="2 3">
    <name type="scientific">Roseburia inulinivorans</name>
    <dbReference type="NCBI Taxonomy" id="360807"/>
    <lineage>
        <taxon>Bacteria</taxon>
        <taxon>Bacillati</taxon>
        <taxon>Bacillota</taxon>
        <taxon>Clostridia</taxon>
        <taxon>Lachnospirales</taxon>
        <taxon>Lachnospiraceae</taxon>
        <taxon>Roseburia</taxon>
    </lineage>
</organism>
<dbReference type="InterPro" id="IPR045569">
    <property type="entry name" value="Metalloprtase-TldD/E_C"/>
</dbReference>
<evidence type="ECO:0000313" key="2">
    <source>
        <dbReference type="EMBL" id="CRL42112.1"/>
    </source>
</evidence>
<dbReference type="InterPro" id="IPR047657">
    <property type="entry name" value="PmbA"/>
</dbReference>
<dbReference type="Proteomes" id="UP000049828">
    <property type="component" value="Unassembled WGS sequence"/>
</dbReference>
<dbReference type="Pfam" id="PF19289">
    <property type="entry name" value="PmbA_TldD_3rd"/>
    <property type="match status" value="1"/>
</dbReference>
<dbReference type="PANTHER" id="PTHR43421">
    <property type="entry name" value="METALLOPROTEASE PMBA"/>
    <property type="match status" value="1"/>
</dbReference>
<dbReference type="Gene3D" id="3.30.2290.10">
    <property type="entry name" value="PmbA/TldD superfamily"/>
    <property type="match status" value="1"/>
</dbReference>